<reference evidence="3" key="2">
    <citation type="submission" date="2020-05" db="UniProtKB">
        <authorList>
            <consortium name="EnsemblMetazoa"/>
        </authorList>
    </citation>
    <scope>IDENTIFICATION</scope>
    <source>
        <strain evidence="3">IAEA</strain>
    </source>
</reference>
<feature type="compositionally biased region" description="Low complexity" evidence="1">
    <location>
        <begin position="47"/>
        <end position="72"/>
    </location>
</feature>
<name>A0A1A9WK99_9MUSC</name>
<dbReference type="EnsemblMetazoa" id="GBRI022790-RA">
    <property type="protein sequence ID" value="GBRI022790-PA"/>
    <property type="gene ID" value="GBRI022790"/>
</dbReference>
<dbReference type="PANTHER" id="PTHR22916">
    <property type="entry name" value="GLYCOSYLTRANSFERASE"/>
    <property type="match status" value="1"/>
</dbReference>
<dbReference type="STRING" id="37001.A0A1A9WK99"/>
<dbReference type="AlphaFoldDB" id="A0A1A9WK99"/>
<dbReference type="Proteomes" id="UP000091820">
    <property type="component" value="Unassembled WGS sequence"/>
</dbReference>
<feature type="compositionally biased region" description="Basic and acidic residues" evidence="1">
    <location>
        <begin position="75"/>
        <end position="86"/>
    </location>
</feature>
<dbReference type="PANTHER" id="PTHR22916:SF3">
    <property type="entry name" value="UDP-GLCNAC:BETAGAL BETA-1,3-N-ACETYLGLUCOSAMINYLTRANSFERASE-LIKE PROTEIN 1"/>
    <property type="match status" value="1"/>
</dbReference>
<dbReference type="GO" id="GO:0016758">
    <property type="term" value="F:hexosyltransferase activity"/>
    <property type="evidence" value="ECO:0007669"/>
    <property type="project" value="UniProtKB-ARBA"/>
</dbReference>
<feature type="domain" description="Glycosyltransferase 2-like" evidence="2">
    <location>
        <begin position="94"/>
        <end position="237"/>
    </location>
</feature>
<dbReference type="InterPro" id="IPR001173">
    <property type="entry name" value="Glyco_trans_2-like"/>
</dbReference>
<accession>A0A1A9WK99</accession>
<protein>
    <submittedName>
        <fullName evidence="3">Glyco_trans_2-like domain-containing protein</fullName>
    </submittedName>
</protein>
<evidence type="ECO:0000313" key="4">
    <source>
        <dbReference type="Proteomes" id="UP000091820"/>
    </source>
</evidence>
<reference evidence="4" key="1">
    <citation type="submission" date="2014-03" db="EMBL/GenBank/DDBJ databases">
        <authorList>
            <person name="Aksoy S."/>
            <person name="Warren W."/>
            <person name="Wilson R.K."/>
        </authorList>
    </citation>
    <scope>NUCLEOTIDE SEQUENCE [LARGE SCALE GENOMIC DNA]</scope>
    <source>
        <strain evidence="4">IAEA</strain>
    </source>
</reference>
<evidence type="ECO:0000256" key="1">
    <source>
        <dbReference type="SAM" id="MobiDB-lite"/>
    </source>
</evidence>
<dbReference type="VEuPathDB" id="VectorBase:GBRI022790"/>
<evidence type="ECO:0000313" key="3">
    <source>
        <dbReference type="EnsemblMetazoa" id="GBRI022790-PA"/>
    </source>
</evidence>
<organism evidence="3 4">
    <name type="scientific">Glossina brevipalpis</name>
    <dbReference type="NCBI Taxonomy" id="37001"/>
    <lineage>
        <taxon>Eukaryota</taxon>
        <taxon>Metazoa</taxon>
        <taxon>Ecdysozoa</taxon>
        <taxon>Arthropoda</taxon>
        <taxon>Hexapoda</taxon>
        <taxon>Insecta</taxon>
        <taxon>Pterygota</taxon>
        <taxon>Neoptera</taxon>
        <taxon>Endopterygota</taxon>
        <taxon>Diptera</taxon>
        <taxon>Brachycera</taxon>
        <taxon>Muscomorpha</taxon>
        <taxon>Hippoboscoidea</taxon>
        <taxon>Glossinidae</taxon>
        <taxon>Glossina</taxon>
    </lineage>
</organism>
<evidence type="ECO:0000259" key="2">
    <source>
        <dbReference type="Pfam" id="PF00535"/>
    </source>
</evidence>
<dbReference type="InterPro" id="IPR029044">
    <property type="entry name" value="Nucleotide-diphossugar_trans"/>
</dbReference>
<feature type="region of interest" description="Disordered" evidence="1">
    <location>
        <begin position="42"/>
        <end position="87"/>
    </location>
</feature>
<keyword evidence="4" id="KW-1185">Reference proteome</keyword>
<dbReference type="Gene3D" id="3.90.550.10">
    <property type="entry name" value="Spore Coat Polysaccharide Biosynthesis Protein SpsA, Chain A"/>
    <property type="match status" value="1"/>
</dbReference>
<dbReference type="SUPFAM" id="SSF53448">
    <property type="entry name" value="Nucleotide-diphospho-sugar transferases"/>
    <property type="match status" value="1"/>
</dbReference>
<sequence>MPKQDEINDIISVIITILNGSKWITNCMQSILQQTAVKKTNKAQDVTTEATKTTPTTPTNILNKSSSSSSSSIHLNKEERSSKQERNSTTTEVFVEVCVFDDCSSDCTYEMLGVWQNICKEYDNIAIRIVTNTTGSSKGVGYGRNKAIAASTGSYLCFQDIDDEMLPGRLLKQYQLAKQYKNAIIGSKFIRIPSNATCRFTKWANDLSEEKFNLQIFTSNGPTVIMPTWMCYRQVYDRIQGGFCEDGFGCPEDLLFFYKHLKQKNSQIKRVNECLVKYRYHSESTTFSVKAATIWNIRLKYLIENQLQNIPWINGFNIWNAGKQGRRFFRDLPTYEKFKVKAFCDVDKKKINKNYHYYDLEKRQFTFSIPIIHFTQVKPPLIICMKLDLTNGDFERNLKSLHLVEGQDYILF</sequence>
<dbReference type="Pfam" id="PF00535">
    <property type="entry name" value="Glycos_transf_2"/>
    <property type="match status" value="1"/>
</dbReference>
<proteinExistence type="predicted"/>